<dbReference type="InterPro" id="IPR015590">
    <property type="entry name" value="Aldehyde_DH_dom"/>
</dbReference>
<evidence type="ECO:0000256" key="1">
    <source>
        <dbReference type="ARBA" id="ARBA00009986"/>
    </source>
</evidence>
<dbReference type="InterPro" id="IPR016163">
    <property type="entry name" value="Ald_DH_C"/>
</dbReference>
<comment type="caution">
    <text evidence="6">The sequence shown here is derived from an EMBL/GenBank/DDBJ whole genome shotgun (WGS) entry which is preliminary data.</text>
</comment>
<accession>A0ABR6NBR6</accession>
<proteinExistence type="inferred from homology"/>
<dbReference type="PANTHER" id="PTHR42804">
    <property type="entry name" value="ALDEHYDE DEHYDROGENASE"/>
    <property type="match status" value="1"/>
</dbReference>
<reference evidence="6 7" key="1">
    <citation type="submission" date="2020-08" db="EMBL/GenBank/DDBJ databases">
        <title>Exploring microbial biodiversity for novel pathways involved in the catabolism of aromatic compounds derived from lignin.</title>
        <authorList>
            <person name="Elkins J."/>
        </authorList>
    </citation>
    <scope>NUCLEOTIDE SEQUENCE [LARGE SCALE GENOMIC DNA]</scope>
    <source>
        <strain evidence="6 7">B1D3A</strain>
    </source>
</reference>
<gene>
    <name evidence="6" type="ORF">HNP60_000696</name>
</gene>
<dbReference type="InterPro" id="IPR016161">
    <property type="entry name" value="Ald_DH/histidinol_DH"/>
</dbReference>
<dbReference type="PANTHER" id="PTHR42804:SF1">
    <property type="entry name" value="ALDEHYDE DEHYDROGENASE-RELATED"/>
    <property type="match status" value="1"/>
</dbReference>
<evidence type="ECO:0000313" key="6">
    <source>
        <dbReference type="EMBL" id="MBB5984722.1"/>
    </source>
</evidence>
<feature type="active site" evidence="3">
    <location>
        <position position="262"/>
    </location>
</feature>
<dbReference type="InterPro" id="IPR029510">
    <property type="entry name" value="Ald_DH_CS_GLU"/>
</dbReference>
<protein>
    <submittedName>
        <fullName evidence="6">Acyl-CoA reductase-like NAD-dependent aldehyde dehydrogenase</fullName>
    </submittedName>
</protein>
<comment type="similarity">
    <text evidence="1 4">Belongs to the aldehyde dehydrogenase family.</text>
</comment>
<dbReference type="PROSITE" id="PS00687">
    <property type="entry name" value="ALDEHYDE_DEHYDR_GLU"/>
    <property type="match status" value="1"/>
</dbReference>
<dbReference type="RefSeq" id="WP_184050791.1">
    <property type="nucleotide sequence ID" value="NZ_JACHKA010000001.1"/>
</dbReference>
<feature type="domain" description="Aldehyde dehydrogenase" evidence="5">
    <location>
        <begin position="25"/>
        <end position="484"/>
    </location>
</feature>
<evidence type="ECO:0000256" key="3">
    <source>
        <dbReference type="PROSITE-ProRule" id="PRU10007"/>
    </source>
</evidence>
<name>A0ABR6NBR6_9SPHN</name>
<dbReference type="Gene3D" id="3.40.309.10">
    <property type="entry name" value="Aldehyde Dehydrogenase, Chain A, domain 2"/>
    <property type="match status" value="1"/>
</dbReference>
<organism evidence="6 7">
    <name type="scientific">Sphingobium lignivorans</name>
    <dbReference type="NCBI Taxonomy" id="2735886"/>
    <lineage>
        <taxon>Bacteria</taxon>
        <taxon>Pseudomonadati</taxon>
        <taxon>Pseudomonadota</taxon>
        <taxon>Alphaproteobacteria</taxon>
        <taxon>Sphingomonadales</taxon>
        <taxon>Sphingomonadaceae</taxon>
        <taxon>Sphingobium</taxon>
    </lineage>
</organism>
<keyword evidence="7" id="KW-1185">Reference proteome</keyword>
<dbReference type="Pfam" id="PF00171">
    <property type="entry name" value="Aldedh"/>
    <property type="match status" value="1"/>
</dbReference>
<evidence type="ECO:0000256" key="2">
    <source>
        <dbReference type="ARBA" id="ARBA00023002"/>
    </source>
</evidence>
<evidence type="ECO:0000256" key="4">
    <source>
        <dbReference type="RuleBase" id="RU003345"/>
    </source>
</evidence>
<dbReference type="CDD" id="cd07139">
    <property type="entry name" value="ALDH_AldA-Rv0768"/>
    <property type="match status" value="1"/>
</dbReference>
<dbReference type="SUPFAM" id="SSF53720">
    <property type="entry name" value="ALDH-like"/>
    <property type="match status" value="1"/>
</dbReference>
<evidence type="ECO:0000313" key="7">
    <source>
        <dbReference type="Proteomes" id="UP001138540"/>
    </source>
</evidence>
<dbReference type="EMBL" id="JACHKA010000001">
    <property type="protein sequence ID" value="MBB5984722.1"/>
    <property type="molecule type" value="Genomic_DNA"/>
</dbReference>
<sequence>MAQPGLNPEGVFVKHPDKLWIGGEWRAAHSGRMIELVSPNSEQVVGAVAEADDADMDAAVAAAREAFDRGPWPRMSVAERNAVMEKIAAHLRSREPELARAWTAQMGGLATFAPGMAATGTVQFDNIRKVGASFDYIQQRETQAAAAAYLAYEPVGVVAAIAPWNAPYALMASKLANALITGCTVIMKPSPETPLEAYIIAEACDAAGVPAGVVNLVCGHREASDHLVCNPGVDKVSFTGSTLAGRRIASVCGERIARCTLELGGKSAAIVRDDFSAEETAKLMTNTITLLSGQVCAMLSRLIVPRGRQDEIADAIAAEMRNVKIGYSDDPATQLGPLAMKRQLERVESYIEEGRKTADLVTGGNRPTHLNQGYFIEPTLFKNVDNKSRIAQEEIFGPVLSIIPVEDEEEAIAVANDSVYGLSGSVLTKDPQAAFDIARRVRTGGIGQNGLKVDWNLPFGGYKQSGIGREGGVDGLMAYLEIKAMYVDAPVRAA</sequence>
<keyword evidence="2 4" id="KW-0560">Oxidoreductase</keyword>
<dbReference type="Proteomes" id="UP001138540">
    <property type="component" value="Unassembled WGS sequence"/>
</dbReference>
<dbReference type="Gene3D" id="3.40.605.10">
    <property type="entry name" value="Aldehyde Dehydrogenase, Chain A, domain 1"/>
    <property type="match status" value="1"/>
</dbReference>
<evidence type="ECO:0000259" key="5">
    <source>
        <dbReference type="Pfam" id="PF00171"/>
    </source>
</evidence>
<dbReference type="InterPro" id="IPR016162">
    <property type="entry name" value="Ald_DH_N"/>
</dbReference>